<accession>E3BMD6</accession>
<dbReference type="RefSeq" id="WP_009602270.1">
    <property type="nucleotide sequence ID" value="NZ_AEIU01000088.1"/>
</dbReference>
<dbReference type="EMBL" id="AEIU01000088">
    <property type="protein sequence ID" value="EFP95681.1"/>
    <property type="molecule type" value="Genomic_DNA"/>
</dbReference>
<protein>
    <recommendedName>
        <fullName evidence="3">Condensation domain-containing protein</fullName>
    </recommendedName>
</protein>
<gene>
    <name evidence="1" type="ORF">VIBC2010_17060</name>
</gene>
<evidence type="ECO:0000313" key="1">
    <source>
        <dbReference type="EMBL" id="EFP95681.1"/>
    </source>
</evidence>
<keyword evidence="2" id="KW-1185">Reference proteome</keyword>
<dbReference type="Proteomes" id="UP000002943">
    <property type="component" value="Unassembled WGS sequence"/>
</dbReference>
<dbReference type="Gene3D" id="3.30.559.30">
    <property type="entry name" value="Nonribosomal peptide synthetase, condensation domain"/>
    <property type="match status" value="1"/>
</dbReference>
<name>E3BMD6_9VIBR</name>
<evidence type="ECO:0008006" key="3">
    <source>
        <dbReference type="Google" id="ProtNLM"/>
    </source>
</evidence>
<reference evidence="1 2" key="1">
    <citation type="journal article" date="2012" name="Int. J. Syst. Evol. Microbiol.">
        <title>Vibrio caribbeanicus sp. nov., isolated from the marine sponge Scleritoderma cyanea.</title>
        <authorList>
            <person name="Hoffmann M."/>
            <person name="Monday S.R."/>
            <person name="Allard M.W."/>
            <person name="Strain E.A."/>
            <person name="Whittaker P."/>
            <person name="Naum M."/>
            <person name="McCarthy P.J."/>
            <person name="Lopez J.V."/>
            <person name="Fischer M."/>
            <person name="Brown E.W."/>
        </authorList>
    </citation>
    <scope>NUCLEOTIDE SEQUENCE [LARGE SCALE GENOMIC DNA]</scope>
    <source>
        <strain evidence="1 2">ATCC BAA-2122</strain>
    </source>
</reference>
<organism evidence="1 2">
    <name type="scientific">Vibrio caribbeanicus ATCC BAA-2122</name>
    <dbReference type="NCBI Taxonomy" id="796620"/>
    <lineage>
        <taxon>Bacteria</taxon>
        <taxon>Pseudomonadati</taxon>
        <taxon>Pseudomonadota</taxon>
        <taxon>Gammaproteobacteria</taxon>
        <taxon>Vibrionales</taxon>
        <taxon>Vibrionaceae</taxon>
        <taxon>Vibrio</taxon>
    </lineage>
</organism>
<evidence type="ECO:0000313" key="2">
    <source>
        <dbReference type="Proteomes" id="UP000002943"/>
    </source>
</evidence>
<sequence length="248" mass="28676">MKNIIEKNNNEYWIRKFRELNLAKDVGLFLSEYVDREEPRLKSEYSIELEPALSERVRELCNNSPLLVFGFFLTTLEALLSRYKKNLVVFSPAFSKVNEFKSLSEVYFNNDIDCKMSFKQAFVECKSEIIESLSHCEGNIDVLKSVSGQLHVESKSKFLITYDSCHKEEISNLACSAHLHVYNSNGRFSLNFSSYENSHTKLNELFINNFVCLLTNIVGNLYEPLESLNFLSEAELNLQEEFNNNAID</sequence>
<proteinExistence type="predicted"/>
<comment type="caution">
    <text evidence="1">The sequence shown here is derived from an EMBL/GenBank/DDBJ whole genome shotgun (WGS) entry which is preliminary data.</text>
</comment>
<feature type="non-terminal residue" evidence="1">
    <location>
        <position position="248"/>
    </location>
</feature>
<dbReference type="AlphaFoldDB" id="E3BMD6"/>